<dbReference type="Pfam" id="PF02527">
    <property type="entry name" value="GidB"/>
    <property type="match status" value="1"/>
</dbReference>
<protein>
    <recommendedName>
        <fullName evidence="6">Ribosomal RNA small subunit methyltransferase G</fullName>
    </recommendedName>
</protein>
<evidence type="ECO:0000256" key="2">
    <source>
        <dbReference type="ARBA" id="ARBA00022552"/>
    </source>
</evidence>
<sequence>MASSSTVVRSVFHKPLLPLAAALRRLCDSECCITQRRWRIGKRQQLSFHGARRRHWSSIICAHQLGSGSAARVESLSPKQAGQVALFIDLLLDWNQRMNLTAVTERSAMMNRHIADSLSLIPMIEEAYTTHSYASTRSGSLKVIDVGSGAGLPGLVLAISCPAWQVTLLESLQKRCDFLEHVIKTVGLPNVQIVHSRAEDAGQDAKFREVYDVAVARAVAEMRVLAELCLPLVRVGGIFVAAKGPNPQEEVEAAKAAVELLGASMVSLCAVDSEGPLGQRTAVVCLKDHATPAKYPRRAGMPNKRPL</sequence>
<dbReference type="CDD" id="cd02440">
    <property type="entry name" value="AdoMet_MTases"/>
    <property type="match status" value="1"/>
</dbReference>
<dbReference type="EMBL" id="OZ019904">
    <property type="protein sequence ID" value="CAK9199145.1"/>
    <property type="molecule type" value="Genomic_DNA"/>
</dbReference>
<evidence type="ECO:0000256" key="3">
    <source>
        <dbReference type="ARBA" id="ARBA00022679"/>
    </source>
</evidence>
<evidence type="ECO:0000256" key="1">
    <source>
        <dbReference type="ARBA" id="ARBA00022490"/>
    </source>
</evidence>
<dbReference type="PANTHER" id="PTHR31760:SF0">
    <property type="entry name" value="S-ADENOSYL-L-METHIONINE-DEPENDENT METHYLTRANSFERASES SUPERFAMILY PROTEIN"/>
    <property type="match status" value="1"/>
</dbReference>
<dbReference type="HAMAP" id="MF_00074">
    <property type="entry name" value="16SrRNA_methyltr_G"/>
    <property type="match status" value="1"/>
</dbReference>
<keyword evidence="2" id="KW-0698">rRNA processing</keyword>
<keyword evidence="1" id="KW-0963">Cytoplasm</keyword>
<evidence type="ECO:0000313" key="4">
    <source>
        <dbReference type="EMBL" id="CAK9199145.1"/>
    </source>
</evidence>
<gene>
    <name evidence="4" type="ORF">CSSPTR1EN2_LOCUS4790</name>
</gene>
<organism evidence="4 5">
    <name type="scientific">Sphagnum troendelagicum</name>
    <dbReference type="NCBI Taxonomy" id="128251"/>
    <lineage>
        <taxon>Eukaryota</taxon>
        <taxon>Viridiplantae</taxon>
        <taxon>Streptophyta</taxon>
        <taxon>Embryophyta</taxon>
        <taxon>Bryophyta</taxon>
        <taxon>Sphagnophytina</taxon>
        <taxon>Sphagnopsida</taxon>
        <taxon>Sphagnales</taxon>
        <taxon>Sphagnaceae</taxon>
        <taxon>Sphagnum</taxon>
    </lineage>
</organism>
<name>A0ABP0TKT5_9BRYO</name>
<evidence type="ECO:0000313" key="5">
    <source>
        <dbReference type="Proteomes" id="UP001497512"/>
    </source>
</evidence>
<dbReference type="PANTHER" id="PTHR31760">
    <property type="entry name" value="S-ADENOSYL-L-METHIONINE-DEPENDENT METHYLTRANSFERASES SUPERFAMILY PROTEIN"/>
    <property type="match status" value="1"/>
</dbReference>
<dbReference type="Proteomes" id="UP001497512">
    <property type="component" value="Chromosome 12"/>
</dbReference>
<dbReference type="InterPro" id="IPR029063">
    <property type="entry name" value="SAM-dependent_MTases_sf"/>
</dbReference>
<dbReference type="InterPro" id="IPR003682">
    <property type="entry name" value="rRNA_ssu_MeTfrase_G"/>
</dbReference>
<accession>A0ABP0TKT5</accession>
<reference evidence="4" key="1">
    <citation type="submission" date="2024-02" db="EMBL/GenBank/DDBJ databases">
        <authorList>
            <consortium name="ELIXIR-Norway"/>
            <consortium name="Elixir Norway"/>
        </authorList>
    </citation>
    <scope>NUCLEOTIDE SEQUENCE</scope>
</reference>
<evidence type="ECO:0008006" key="6">
    <source>
        <dbReference type="Google" id="ProtNLM"/>
    </source>
</evidence>
<keyword evidence="3" id="KW-0808">Transferase</keyword>
<dbReference type="SUPFAM" id="SSF53335">
    <property type="entry name" value="S-adenosyl-L-methionine-dependent methyltransferases"/>
    <property type="match status" value="1"/>
</dbReference>
<dbReference type="NCBIfam" id="TIGR00138">
    <property type="entry name" value="rsmG_gidB"/>
    <property type="match status" value="1"/>
</dbReference>
<dbReference type="Gene3D" id="3.40.50.150">
    <property type="entry name" value="Vaccinia Virus protein VP39"/>
    <property type="match status" value="1"/>
</dbReference>
<proteinExistence type="inferred from homology"/>
<keyword evidence="5" id="KW-1185">Reference proteome</keyword>